<comment type="caution">
    <text evidence="2">The sequence shown here is derived from an EMBL/GenBank/DDBJ whole genome shotgun (WGS) entry which is preliminary data.</text>
</comment>
<proteinExistence type="predicted"/>
<reference evidence="3" key="1">
    <citation type="submission" date="2012-02" db="EMBL/GenBank/DDBJ databases">
        <title>Genome sequencing of Giardia lamblia Genotypes A2 and B isolates (DH and GS) and comparative analysis with the genomes of Genotypes A1 and E (WB and Pig).</title>
        <authorList>
            <person name="Adam R."/>
            <person name="Dahlstrom E."/>
            <person name="Martens C."/>
            <person name="Bruno D."/>
            <person name="Barbian K."/>
            <person name="Porcella S.F."/>
            <person name="Nash T."/>
        </authorList>
    </citation>
    <scope>NUCLEOTIDE SEQUENCE</scope>
    <source>
        <strain evidence="3">GS</strain>
    </source>
</reference>
<reference evidence="2 3" key="2">
    <citation type="journal article" date="2013" name="Genome Biol. Evol.">
        <title>Genome sequencing of Giardia lamblia genotypes A2 and B isolates (DH and GS) and comparative analysis with the genomes of genotypes A1 and E (WB and Pig).</title>
        <authorList>
            <person name="Adam R.D."/>
            <person name="Dahlstrom E.W."/>
            <person name="Martens C.A."/>
            <person name="Bruno D.P."/>
            <person name="Barbian K.D."/>
            <person name="Ricklefs S.M."/>
            <person name="Hernandez M.M."/>
            <person name="Narla N.P."/>
            <person name="Patel R.B."/>
            <person name="Porcella S.F."/>
            <person name="Nash T.E."/>
        </authorList>
    </citation>
    <scope>NUCLEOTIDE SEQUENCE [LARGE SCALE GENOMIC DNA]</scope>
    <source>
        <strain evidence="2 3">GS</strain>
    </source>
</reference>
<feature type="chain" id="PRO_5004753600" evidence="1">
    <location>
        <begin position="19"/>
        <end position="85"/>
    </location>
</feature>
<evidence type="ECO:0000313" key="2">
    <source>
        <dbReference type="EMBL" id="ESU41296.1"/>
    </source>
</evidence>
<sequence length="85" mass="9349">VHSPANAVLLSLVRLDCAFCPLAVTLLSRLDNQIATLSSACLLGCIRRHVFPMPHFTALRTVFCLLLFREAPILCLPTRAGEWCA</sequence>
<dbReference type="EMBL" id="AHHH01000135">
    <property type="protein sequence ID" value="ESU41296.1"/>
    <property type="molecule type" value="Genomic_DNA"/>
</dbReference>
<evidence type="ECO:0000313" key="3">
    <source>
        <dbReference type="Proteomes" id="UP000018040"/>
    </source>
</evidence>
<feature type="signal peptide" evidence="1">
    <location>
        <begin position="1"/>
        <end position="18"/>
    </location>
</feature>
<dbReference type="Proteomes" id="UP000018040">
    <property type="component" value="Unassembled WGS sequence"/>
</dbReference>
<feature type="non-terminal residue" evidence="2">
    <location>
        <position position="1"/>
    </location>
</feature>
<evidence type="ECO:0000256" key="1">
    <source>
        <dbReference type="SAM" id="SignalP"/>
    </source>
</evidence>
<keyword evidence="1" id="KW-0732">Signal</keyword>
<name>V6TRF1_GIAIN</name>
<accession>V6TRF1</accession>
<dbReference type="AlphaFoldDB" id="V6TRF1"/>
<gene>
    <name evidence="2" type="ORF">GSB_152276</name>
</gene>
<protein>
    <submittedName>
        <fullName evidence="2">GTPase</fullName>
    </submittedName>
</protein>
<organism evidence="2 3">
    <name type="scientific">Giardia intestinalis</name>
    <name type="common">Giardia lamblia</name>
    <dbReference type="NCBI Taxonomy" id="5741"/>
    <lineage>
        <taxon>Eukaryota</taxon>
        <taxon>Metamonada</taxon>
        <taxon>Diplomonadida</taxon>
        <taxon>Hexamitidae</taxon>
        <taxon>Giardiinae</taxon>
        <taxon>Giardia</taxon>
    </lineage>
</organism>